<protein>
    <recommendedName>
        <fullName evidence="2">histidine kinase</fullName>
        <ecNumber evidence="2">2.7.13.3</ecNumber>
    </recommendedName>
</protein>
<accession>B9XGC5</accession>
<dbReference type="PANTHER" id="PTHR24421">
    <property type="entry name" value="NITRATE/NITRITE SENSOR PROTEIN NARX-RELATED"/>
    <property type="match status" value="1"/>
</dbReference>
<evidence type="ECO:0000256" key="8">
    <source>
        <dbReference type="ARBA" id="ARBA00023012"/>
    </source>
</evidence>
<evidence type="ECO:0000256" key="9">
    <source>
        <dbReference type="PROSITE-ProRule" id="PRU00169"/>
    </source>
</evidence>
<evidence type="ECO:0000313" key="13">
    <source>
        <dbReference type="EMBL" id="EEF60976.1"/>
    </source>
</evidence>
<dbReference type="GO" id="GO:0046983">
    <property type="term" value="F:protein dimerization activity"/>
    <property type="evidence" value="ECO:0007669"/>
    <property type="project" value="InterPro"/>
</dbReference>
<evidence type="ECO:0000313" key="14">
    <source>
        <dbReference type="Proteomes" id="UP000003688"/>
    </source>
</evidence>
<evidence type="ECO:0000256" key="4">
    <source>
        <dbReference type="ARBA" id="ARBA00022679"/>
    </source>
</evidence>
<dbReference type="STRING" id="320771.Cflav_PD3693"/>
<dbReference type="Proteomes" id="UP000003688">
    <property type="component" value="Unassembled WGS sequence"/>
</dbReference>
<feature type="modified residue" description="4-aspartylphosphate" evidence="9">
    <location>
        <position position="57"/>
    </location>
</feature>
<dbReference type="GO" id="GO:0016020">
    <property type="term" value="C:membrane"/>
    <property type="evidence" value="ECO:0007669"/>
    <property type="project" value="InterPro"/>
</dbReference>
<dbReference type="PANTHER" id="PTHR24421:SF10">
    <property type="entry name" value="NITRATE_NITRITE SENSOR PROTEIN NARQ"/>
    <property type="match status" value="1"/>
</dbReference>
<dbReference type="InterPro" id="IPR011006">
    <property type="entry name" value="CheY-like_superfamily"/>
</dbReference>
<feature type="region of interest" description="Disordered" evidence="10">
    <location>
        <begin position="355"/>
        <end position="394"/>
    </location>
</feature>
<dbReference type="Gene3D" id="1.20.5.1930">
    <property type="match status" value="1"/>
</dbReference>
<keyword evidence="3 9" id="KW-0597">Phosphoprotein</keyword>
<evidence type="ECO:0000256" key="2">
    <source>
        <dbReference type="ARBA" id="ARBA00012438"/>
    </source>
</evidence>
<dbReference type="InterPro" id="IPR005467">
    <property type="entry name" value="His_kinase_dom"/>
</dbReference>
<comment type="caution">
    <text evidence="13">The sequence shown here is derived from an EMBL/GenBank/DDBJ whole genome shotgun (WGS) entry which is preliminary data.</text>
</comment>
<dbReference type="AlphaFoldDB" id="B9XGC5"/>
<comment type="catalytic activity">
    <reaction evidence="1">
        <text>ATP + protein L-histidine = ADP + protein N-phospho-L-histidine.</text>
        <dbReference type="EC" id="2.7.13.3"/>
    </reaction>
</comment>
<reference evidence="13 14" key="1">
    <citation type="journal article" date="2011" name="J. Bacteriol.">
        <title>Genome sequence of 'Pedosphaera parvula' Ellin514, an aerobic Verrucomicrobial isolate from pasture soil.</title>
        <authorList>
            <person name="Kant R."/>
            <person name="van Passel M.W."/>
            <person name="Sangwan P."/>
            <person name="Palva A."/>
            <person name="Lucas S."/>
            <person name="Copeland A."/>
            <person name="Lapidus A."/>
            <person name="Glavina Del Rio T."/>
            <person name="Dalin E."/>
            <person name="Tice H."/>
            <person name="Bruce D."/>
            <person name="Goodwin L."/>
            <person name="Pitluck S."/>
            <person name="Chertkov O."/>
            <person name="Larimer F.W."/>
            <person name="Land M.L."/>
            <person name="Hauser L."/>
            <person name="Brettin T.S."/>
            <person name="Detter J.C."/>
            <person name="Han S."/>
            <person name="de Vos W.M."/>
            <person name="Janssen P.H."/>
            <person name="Smidt H."/>
        </authorList>
    </citation>
    <scope>NUCLEOTIDE SEQUENCE [LARGE SCALE GENOMIC DNA]</scope>
    <source>
        <strain evidence="13 14">Ellin514</strain>
    </source>
</reference>
<evidence type="ECO:0000256" key="10">
    <source>
        <dbReference type="SAM" id="MobiDB-lite"/>
    </source>
</evidence>
<evidence type="ECO:0000256" key="5">
    <source>
        <dbReference type="ARBA" id="ARBA00022741"/>
    </source>
</evidence>
<dbReference type="SUPFAM" id="SSF55874">
    <property type="entry name" value="ATPase domain of HSP90 chaperone/DNA topoisomerase II/histidine kinase"/>
    <property type="match status" value="1"/>
</dbReference>
<keyword evidence="5" id="KW-0547">Nucleotide-binding</keyword>
<dbReference type="Pfam" id="PF00072">
    <property type="entry name" value="Response_reg"/>
    <property type="match status" value="1"/>
</dbReference>
<dbReference type="GO" id="GO:0000155">
    <property type="term" value="F:phosphorelay sensor kinase activity"/>
    <property type="evidence" value="ECO:0007669"/>
    <property type="project" value="InterPro"/>
</dbReference>
<proteinExistence type="predicted"/>
<dbReference type="EMBL" id="ABOX02000012">
    <property type="protein sequence ID" value="EEF60976.1"/>
    <property type="molecule type" value="Genomic_DNA"/>
</dbReference>
<dbReference type="SMART" id="SM00387">
    <property type="entry name" value="HATPase_c"/>
    <property type="match status" value="1"/>
</dbReference>
<evidence type="ECO:0000256" key="1">
    <source>
        <dbReference type="ARBA" id="ARBA00000085"/>
    </source>
</evidence>
<evidence type="ECO:0000256" key="3">
    <source>
        <dbReference type="ARBA" id="ARBA00022553"/>
    </source>
</evidence>
<dbReference type="GO" id="GO:0005524">
    <property type="term" value="F:ATP binding"/>
    <property type="evidence" value="ECO:0007669"/>
    <property type="project" value="UniProtKB-KW"/>
</dbReference>
<dbReference type="CDD" id="cd16917">
    <property type="entry name" value="HATPase_UhpB-NarQ-NarX-like"/>
    <property type="match status" value="1"/>
</dbReference>
<dbReference type="InterPro" id="IPR036890">
    <property type="entry name" value="HATPase_C_sf"/>
</dbReference>
<dbReference type="RefSeq" id="WP_007414871.1">
    <property type="nucleotide sequence ID" value="NZ_ABOX02000012.1"/>
</dbReference>
<dbReference type="SMART" id="SM00448">
    <property type="entry name" value="REC"/>
    <property type="match status" value="1"/>
</dbReference>
<dbReference type="Pfam" id="PF07730">
    <property type="entry name" value="HisKA_3"/>
    <property type="match status" value="1"/>
</dbReference>
<feature type="domain" description="Response regulatory" evidence="12">
    <location>
        <begin position="6"/>
        <end position="122"/>
    </location>
</feature>
<feature type="compositionally biased region" description="Polar residues" evidence="10">
    <location>
        <begin position="383"/>
        <end position="394"/>
    </location>
</feature>
<dbReference type="InterPro" id="IPR001789">
    <property type="entry name" value="Sig_transdc_resp-reg_receiver"/>
</dbReference>
<dbReference type="CDD" id="cd00156">
    <property type="entry name" value="REC"/>
    <property type="match status" value="1"/>
</dbReference>
<dbReference type="PROSITE" id="PS50110">
    <property type="entry name" value="RESPONSE_REGULATORY"/>
    <property type="match status" value="1"/>
</dbReference>
<dbReference type="EC" id="2.7.13.3" evidence="2"/>
<evidence type="ECO:0000256" key="6">
    <source>
        <dbReference type="ARBA" id="ARBA00022777"/>
    </source>
</evidence>
<feature type="domain" description="Histidine kinase" evidence="11">
    <location>
        <begin position="270"/>
        <end position="357"/>
    </location>
</feature>
<keyword evidence="6 13" id="KW-0418">Kinase</keyword>
<keyword evidence="8" id="KW-0902">Two-component regulatory system</keyword>
<dbReference type="SUPFAM" id="SSF52172">
    <property type="entry name" value="CheY-like"/>
    <property type="match status" value="1"/>
</dbReference>
<evidence type="ECO:0000256" key="7">
    <source>
        <dbReference type="ARBA" id="ARBA00022840"/>
    </source>
</evidence>
<keyword evidence="7" id="KW-0067">ATP-binding</keyword>
<dbReference type="OrthoDB" id="9760839at2"/>
<keyword evidence="4" id="KW-0808">Transferase</keyword>
<sequence length="394" mass="44846">MKKQIRILLVEDDATDAELIKHALRKDGFIFTFQRVETSEDYMEAIDKEVPDVILSDYALPSFDGYTALSIAQKKCPDVPFIFVTGTMGEEVAIETLKNGATDYVLKLRLARLAPAVTRALRESKERSERKRAVEQLRQSHEQLRALSIYLQEIREEERIRISRAVHDELGQALTGLKIDLSWLAHRLPKEMTPVLNKARDMSAHIDETIQTVRRISTELRPGILDHLGLVAAIEWQANELQSRTGIHCKISSSLDHTVLDEDLNTVFFRIFQETLTNVVRHAHATRVDVNLREENNRLILEVKDNGRGITKEQISNFKSIGLLGMRERASLLGGEVVITGVPKKGTRVIVSIPLPLPATRTNKRHQQQHPHHENSHSRRSRGSATWVETNPRR</sequence>
<dbReference type="Gene3D" id="3.30.565.10">
    <property type="entry name" value="Histidine kinase-like ATPase, C-terminal domain"/>
    <property type="match status" value="1"/>
</dbReference>
<dbReference type="InterPro" id="IPR050482">
    <property type="entry name" value="Sensor_HK_TwoCompSys"/>
</dbReference>
<dbReference type="PROSITE" id="PS50109">
    <property type="entry name" value="HIS_KIN"/>
    <property type="match status" value="1"/>
</dbReference>
<dbReference type="InterPro" id="IPR011712">
    <property type="entry name" value="Sig_transdc_His_kin_sub3_dim/P"/>
</dbReference>
<evidence type="ECO:0000259" key="11">
    <source>
        <dbReference type="PROSITE" id="PS50109"/>
    </source>
</evidence>
<dbReference type="InterPro" id="IPR003594">
    <property type="entry name" value="HATPase_dom"/>
</dbReference>
<evidence type="ECO:0000259" key="12">
    <source>
        <dbReference type="PROSITE" id="PS50110"/>
    </source>
</evidence>
<dbReference type="Pfam" id="PF02518">
    <property type="entry name" value="HATPase_c"/>
    <property type="match status" value="1"/>
</dbReference>
<name>B9XGC5_PEDPL</name>
<gene>
    <name evidence="13" type="ORF">Cflav_PD3693</name>
</gene>
<organism evidence="13 14">
    <name type="scientific">Pedosphaera parvula (strain Ellin514)</name>
    <dbReference type="NCBI Taxonomy" id="320771"/>
    <lineage>
        <taxon>Bacteria</taxon>
        <taxon>Pseudomonadati</taxon>
        <taxon>Verrucomicrobiota</taxon>
        <taxon>Pedosphaerae</taxon>
        <taxon>Pedosphaerales</taxon>
        <taxon>Pedosphaeraceae</taxon>
        <taxon>Pedosphaera</taxon>
    </lineage>
</organism>
<keyword evidence="14" id="KW-1185">Reference proteome</keyword>
<dbReference type="Gene3D" id="3.40.50.2300">
    <property type="match status" value="1"/>
</dbReference>